<dbReference type="Proteomes" id="UP000008385">
    <property type="component" value="Chromosome"/>
</dbReference>
<dbReference type="GO" id="GO:0016788">
    <property type="term" value="F:hydrolase activity, acting on ester bonds"/>
    <property type="evidence" value="ECO:0007669"/>
    <property type="project" value="UniProtKB-ARBA"/>
</dbReference>
<dbReference type="SUPFAM" id="SSF52266">
    <property type="entry name" value="SGNH hydrolase"/>
    <property type="match status" value="1"/>
</dbReference>
<feature type="signal peptide" evidence="1">
    <location>
        <begin position="1"/>
        <end position="29"/>
    </location>
</feature>
<dbReference type="STRING" id="365046.Rta_11450"/>
<evidence type="ECO:0000256" key="1">
    <source>
        <dbReference type="SAM" id="SignalP"/>
    </source>
</evidence>
<dbReference type="HOGENOM" id="CLU_1223107_0_0_4"/>
<dbReference type="InterPro" id="IPR036514">
    <property type="entry name" value="SGNH_hydro_sf"/>
</dbReference>
<gene>
    <name evidence="3" type="ordered locus">Rta_11450</name>
</gene>
<keyword evidence="4" id="KW-1185">Reference proteome</keyword>
<reference evidence="3 4" key="2">
    <citation type="journal article" date="2011" name="PLoS ONE">
        <title>The Cyst-Dividing Bacterium Ramlibacter tataouinensis TTB310 Genome Reveals a Well-Stocked Toolbox for Adaptation to a Desert Environment.</title>
        <authorList>
            <person name="De Luca G."/>
            <person name="Barakat M."/>
            <person name="Ortet P."/>
            <person name="Fochesato S."/>
            <person name="Jourlin-Castelli C."/>
            <person name="Ansaldi M."/>
            <person name="Py B."/>
            <person name="Fichant G."/>
            <person name="Coutinho P.M."/>
            <person name="Voulhoux R."/>
            <person name="Bastien O."/>
            <person name="Marechal E."/>
            <person name="Henrissat B."/>
            <person name="Quentin Y."/>
            <person name="Noirot P."/>
            <person name="Filloux A."/>
            <person name="Mejean V."/>
            <person name="Dubow M.S."/>
            <person name="Barras F."/>
            <person name="Barbe V."/>
            <person name="Weissenbach J."/>
            <person name="Mihalcescu I."/>
            <person name="Vermeglio A."/>
            <person name="Achouak W."/>
            <person name="Heulin T."/>
        </authorList>
    </citation>
    <scope>NUCLEOTIDE SEQUENCE [LARGE SCALE GENOMIC DNA]</scope>
    <source>
        <strain evidence="4">ATCC BAA-407 / DSM 14655 / LMG 21543 / TTB310</strain>
    </source>
</reference>
<dbReference type="InterPro" id="IPR013830">
    <property type="entry name" value="SGNH_hydro"/>
</dbReference>
<proteinExistence type="predicted"/>
<keyword evidence="1" id="KW-0732">Signal</keyword>
<dbReference type="PATRIC" id="fig|365046.3.peg.1172"/>
<evidence type="ECO:0000259" key="2">
    <source>
        <dbReference type="Pfam" id="PF13472"/>
    </source>
</evidence>
<sequence length="242" mass="26160">MGSMASPTSSRRRFCALIAALLPGLPATAQERRMTLYTFGDSILDCGRYNEHGVHPGQLLVRNDDALFPGFRGRDLQTIGPARLEHRAVDGATVDDLPDQARRLAASGPALAVLTVGGNDLLRGLAADSGPGIREFESRLERFLRGLKVRPVLIGNVYDPTLGNDANNFLGIDARIARANHRRVNEVLAAAAARHGQLVDLHAHFLRGDASWFTRTIEPSLRGASEVRAAFLPAVLASVKRT</sequence>
<name>F5Y112_RAMTT</name>
<accession>F5Y112</accession>
<protein>
    <recommendedName>
        <fullName evidence="2">SGNH hydrolase-type esterase domain-containing protein</fullName>
    </recommendedName>
</protein>
<dbReference type="KEGG" id="rta:Rta_11450"/>
<dbReference type="AlphaFoldDB" id="F5Y112"/>
<feature type="chain" id="PRO_5003329569" description="SGNH hydrolase-type esterase domain-containing protein" evidence="1">
    <location>
        <begin position="30"/>
        <end position="242"/>
    </location>
</feature>
<reference evidence="4" key="1">
    <citation type="submission" date="2006-01" db="EMBL/GenBank/DDBJ databases">
        <title>Genome of the cyst-dividing bacterium Ramlibacter tataouinensis.</title>
        <authorList>
            <person name="Barakat M."/>
            <person name="Ortet P."/>
            <person name="De Luca G."/>
            <person name="Jourlin-Castelli C."/>
            <person name="Ansaldi M."/>
            <person name="Py B."/>
            <person name="Fichant G."/>
            <person name="Coutinho P."/>
            <person name="Voulhoux R."/>
            <person name="Bastien O."/>
            <person name="Roy S."/>
            <person name="Marechal E."/>
            <person name="Henrissat B."/>
            <person name="Quentin Y."/>
            <person name="Noirot P."/>
            <person name="Filloux A."/>
            <person name="Mejean V."/>
            <person name="DuBow M."/>
            <person name="Barras F."/>
            <person name="Heulin T."/>
        </authorList>
    </citation>
    <scope>NUCLEOTIDE SEQUENCE [LARGE SCALE GENOMIC DNA]</scope>
    <source>
        <strain evidence="4">ATCC BAA-407 / DSM 14655 / LMG 21543 / TTB310</strain>
    </source>
</reference>
<evidence type="ECO:0000313" key="4">
    <source>
        <dbReference type="Proteomes" id="UP000008385"/>
    </source>
</evidence>
<dbReference type="Gene3D" id="3.40.50.1110">
    <property type="entry name" value="SGNH hydrolase"/>
    <property type="match status" value="1"/>
</dbReference>
<dbReference type="CDD" id="cd00229">
    <property type="entry name" value="SGNH_hydrolase"/>
    <property type="match status" value="1"/>
</dbReference>
<evidence type="ECO:0000313" key="3">
    <source>
        <dbReference type="EMBL" id="AEG92230.1"/>
    </source>
</evidence>
<organism evidence="3 4">
    <name type="scientific">Ramlibacter tataouinensis (strain ATCC BAA-407 / DSM 14655 / LMG 21543 / TTB310)</name>
    <dbReference type="NCBI Taxonomy" id="365046"/>
    <lineage>
        <taxon>Bacteria</taxon>
        <taxon>Pseudomonadati</taxon>
        <taxon>Pseudomonadota</taxon>
        <taxon>Betaproteobacteria</taxon>
        <taxon>Burkholderiales</taxon>
        <taxon>Comamonadaceae</taxon>
        <taxon>Ramlibacter</taxon>
    </lineage>
</organism>
<dbReference type="EMBL" id="CP000245">
    <property type="protein sequence ID" value="AEG92230.1"/>
    <property type="molecule type" value="Genomic_DNA"/>
</dbReference>
<dbReference type="Pfam" id="PF13472">
    <property type="entry name" value="Lipase_GDSL_2"/>
    <property type="match status" value="1"/>
</dbReference>
<feature type="domain" description="SGNH hydrolase-type esterase" evidence="2">
    <location>
        <begin position="39"/>
        <end position="215"/>
    </location>
</feature>
<dbReference type="eggNOG" id="COG2755">
    <property type="taxonomic scope" value="Bacteria"/>
</dbReference>